<accession>H2YNG6</accession>
<dbReference type="Proteomes" id="UP000007875">
    <property type="component" value="Unassembled WGS sequence"/>
</dbReference>
<dbReference type="AlphaFoldDB" id="H2YNG6"/>
<sequence>MKGEIMDKSKVEVEGTEGVGATNDLLLTFPRNPPSLVLLEIFLQELSKEISTLFLMNCRSKIFEWSETAKPTSLKDIVMWNSRT</sequence>
<dbReference type="Ensembl" id="ENSCSAVT00000006960.1">
    <property type="protein sequence ID" value="ENSCSAVP00000006873.1"/>
    <property type="gene ID" value="ENSCSAVG00000004101.1"/>
</dbReference>
<reference evidence="1" key="2">
    <citation type="submission" date="2025-08" db="UniProtKB">
        <authorList>
            <consortium name="Ensembl"/>
        </authorList>
    </citation>
    <scope>IDENTIFICATION</scope>
</reference>
<reference evidence="2" key="1">
    <citation type="submission" date="2003-08" db="EMBL/GenBank/DDBJ databases">
        <authorList>
            <person name="Birren B."/>
            <person name="Nusbaum C."/>
            <person name="Abebe A."/>
            <person name="Abouelleil A."/>
            <person name="Adekoya E."/>
            <person name="Ait-zahra M."/>
            <person name="Allen N."/>
            <person name="Allen T."/>
            <person name="An P."/>
            <person name="Anderson M."/>
            <person name="Anderson S."/>
            <person name="Arachchi H."/>
            <person name="Armbruster J."/>
            <person name="Bachantsang P."/>
            <person name="Baldwin J."/>
            <person name="Barry A."/>
            <person name="Bayul T."/>
            <person name="Blitshsteyn B."/>
            <person name="Bloom T."/>
            <person name="Blye J."/>
            <person name="Boguslavskiy L."/>
            <person name="Borowsky M."/>
            <person name="Boukhgalter B."/>
            <person name="Brunache A."/>
            <person name="Butler J."/>
            <person name="Calixte N."/>
            <person name="Calvo S."/>
            <person name="Camarata J."/>
            <person name="Campo K."/>
            <person name="Chang J."/>
            <person name="Cheshatsang Y."/>
            <person name="Citroen M."/>
            <person name="Collymore A."/>
            <person name="Considine T."/>
            <person name="Cook A."/>
            <person name="Cooke P."/>
            <person name="Corum B."/>
            <person name="Cuomo C."/>
            <person name="David R."/>
            <person name="Dawoe T."/>
            <person name="Degray S."/>
            <person name="Dodge S."/>
            <person name="Dooley K."/>
            <person name="Dorje P."/>
            <person name="Dorjee K."/>
            <person name="Dorris L."/>
            <person name="Duffey N."/>
            <person name="Dupes A."/>
            <person name="Elkins T."/>
            <person name="Engels R."/>
            <person name="Erickson J."/>
            <person name="Farina A."/>
            <person name="Faro S."/>
            <person name="Ferreira P."/>
            <person name="Fischer H."/>
            <person name="Fitzgerald M."/>
            <person name="Foley K."/>
            <person name="Gage D."/>
            <person name="Galagan J."/>
            <person name="Gearin G."/>
            <person name="Gnerre S."/>
            <person name="Gnirke A."/>
            <person name="Goyette A."/>
            <person name="Graham J."/>
            <person name="Grandbois E."/>
            <person name="Gyaltsen K."/>
            <person name="Hafez N."/>
            <person name="Hagopian D."/>
            <person name="Hagos B."/>
            <person name="Hall J."/>
            <person name="Hatcher B."/>
            <person name="Heller A."/>
            <person name="Higgins H."/>
            <person name="Honan T."/>
            <person name="Horn A."/>
            <person name="Houde N."/>
            <person name="Hughes L."/>
            <person name="Hulme W."/>
            <person name="Husby E."/>
            <person name="Iliev I."/>
            <person name="Jaffe D."/>
            <person name="Jones C."/>
            <person name="Kamal M."/>
            <person name="Kamat A."/>
            <person name="Kamvysselis M."/>
            <person name="Karlsson E."/>
            <person name="Kells C."/>
            <person name="Kieu A."/>
            <person name="Kisner P."/>
            <person name="Kodira C."/>
            <person name="Kulbokas E."/>
            <person name="Labutti K."/>
            <person name="Lama D."/>
            <person name="Landers T."/>
            <person name="Leger J."/>
            <person name="Levine S."/>
            <person name="Lewis D."/>
            <person name="Lewis T."/>
            <person name="Lindblad-toh K."/>
            <person name="Liu X."/>
            <person name="Lokyitsang T."/>
            <person name="Lokyitsang Y."/>
            <person name="Lucien O."/>
            <person name="Lui A."/>
            <person name="Ma L.J."/>
            <person name="Mabbitt R."/>
            <person name="Macdonald J."/>
            <person name="Maclean C."/>
            <person name="Major J."/>
            <person name="Manning J."/>
            <person name="Marabella R."/>
            <person name="Maru K."/>
            <person name="Matthews C."/>
            <person name="Mauceli E."/>
            <person name="Mccarthy M."/>
            <person name="Mcdonough S."/>
            <person name="Mcghee T."/>
            <person name="Meldrim J."/>
            <person name="Meneus L."/>
            <person name="Mesirov J."/>
            <person name="Mihalev A."/>
            <person name="Mihova T."/>
            <person name="Mikkelsen T."/>
            <person name="Mlenga V."/>
            <person name="Moru K."/>
            <person name="Mozes J."/>
            <person name="Mulrain L."/>
            <person name="Munson G."/>
            <person name="Naylor J."/>
            <person name="Newes C."/>
            <person name="Nguyen C."/>
            <person name="Nguyen N."/>
            <person name="Nguyen T."/>
            <person name="Nicol R."/>
            <person name="Nielsen C."/>
            <person name="Nizzari M."/>
            <person name="Norbu C."/>
            <person name="Norbu N."/>
            <person name="O'donnell P."/>
            <person name="Okoawo O."/>
            <person name="O'leary S."/>
            <person name="Omotosho B."/>
            <person name="O'neill K."/>
            <person name="Osman S."/>
            <person name="Parker S."/>
            <person name="Perrin D."/>
            <person name="Phunkhang P."/>
            <person name="Piqani B."/>
            <person name="Purcell S."/>
            <person name="Rachupka T."/>
            <person name="Ramasamy U."/>
            <person name="Rameau R."/>
            <person name="Ray V."/>
            <person name="Raymond C."/>
            <person name="Retta R."/>
            <person name="Richardson S."/>
            <person name="Rise C."/>
            <person name="Rodriguez J."/>
            <person name="Rogers J."/>
            <person name="Rogov P."/>
            <person name="Rutman M."/>
            <person name="Schupbach R."/>
            <person name="Seaman C."/>
            <person name="Settipalli S."/>
            <person name="Sharpe T."/>
            <person name="Sheridan J."/>
            <person name="Sherpa N."/>
            <person name="Shi J."/>
            <person name="Smirnov S."/>
            <person name="Smith C."/>
            <person name="Sougnez C."/>
            <person name="Spencer B."/>
            <person name="Stalker J."/>
            <person name="Stange-thomann N."/>
            <person name="Stavropoulos S."/>
            <person name="Stetson K."/>
            <person name="Stone C."/>
            <person name="Stone S."/>
            <person name="Stubbs M."/>
            <person name="Talamas J."/>
            <person name="Tchuinga P."/>
            <person name="Tenzing P."/>
            <person name="Tesfaye S."/>
            <person name="Theodore J."/>
            <person name="Thoulutsang Y."/>
            <person name="Topham K."/>
            <person name="Towey S."/>
            <person name="Tsamla T."/>
            <person name="Tsomo N."/>
            <person name="Vallee D."/>
            <person name="Vassiliev H."/>
            <person name="Venkataraman V."/>
            <person name="Vinson J."/>
            <person name="Vo A."/>
            <person name="Wade C."/>
            <person name="Wang S."/>
            <person name="Wangchuk T."/>
            <person name="Wangdi T."/>
            <person name="Whittaker C."/>
            <person name="Wilkinson J."/>
            <person name="Wu Y."/>
            <person name="Wyman D."/>
            <person name="Yadav S."/>
            <person name="Yang S."/>
            <person name="Yang X."/>
            <person name="Yeager S."/>
            <person name="Yee E."/>
            <person name="Young G."/>
            <person name="Zainoun J."/>
            <person name="Zembeck L."/>
            <person name="Zimmer A."/>
            <person name="Zody M."/>
            <person name="Lander E."/>
        </authorList>
    </citation>
    <scope>NUCLEOTIDE SEQUENCE [LARGE SCALE GENOMIC DNA]</scope>
</reference>
<proteinExistence type="predicted"/>
<keyword evidence="2" id="KW-1185">Reference proteome</keyword>
<reference evidence="1" key="3">
    <citation type="submission" date="2025-09" db="UniProtKB">
        <authorList>
            <consortium name="Ensembl"/>
        </authorList>
    </citation>
    <scope>IDENTIFICATION</scope>
</reference>
<name>H2YNG6_CIOSA</name>
<protein>
    <submittedName>
        <fullName evidence="1">Uncharacterized protein</fullName>
    </submittedName>
</protein>
<organism evidence="1 2">
    <name type="scientific">Ciona savignyi</name>
    <name type="common">Pacific transparent sea squirt</name>
    <dbReference type="NCBI Taxonomy" id="51511"/>
    <lineage>
        <taxon>Eukaryota</taxon>
        <taxon>Metazoa</taxon>
        <taxon>Chordata</taxon>
        <taxon>Tunicata</taxon>
        <taxon>Ascidiacea</taxon>
        <taxon>Phlebobranchia</taxon>
        <taxon>Cionidae</taxon>
        <taxon>Ciona</taxon>
    </lineage>
</organism>
<evidence type="ECO:0000313" key="2">
    <source>
        <dbReference type="Proteomes" id="UP000007875"/>
    </source>
</evidence>
<dbReference type="HOGENOM" id="CLU_2526792_0_0_1"/>
<evidence type="ECO:0000313" key="1">
    <source>
        <dbReference type="Ensembl" id="ENSCSAVP00000006873.1"/>
    </source>
</evidence>